<dbReference type="CDD" id="cd00431">
    <property type="entry name" value="cysteine_hydrolases"/>
    <property type="match status" value="1"/>
</dbReference>
<dbReference type="OrthoDB" id="9796485at2"/>
<organism evidence="4 5">
    <name type="scientific">Neobacillus piezotolerans</name>
    <dbReference type="NCBI Taxonomy" id="2259171"/>
    <lineage>
        <taxon>Bacteria</taxon>
        <taxon>Bacillati</taxon>
        <taxon>Bacillota</taxon>
        <taxon>Bacilli</taxon>
        <taxon>Bacillales</taxon>
        <taxon>Bacillaceae</taxon>
        <taxon>Neobacillus</taxon>
    </lineage>
</organism>
<dbReference type="InterPro" id="IPR000868">
    <property type="entry name" value="Isochorismatase-like_dom"/>
</dbReference>
<dbReference type="AlphaFoldDB" id="A0A3D8GQ57"/>
<proteinExistence type="inferred from homology"/>
<keyword evidence="5" id="KW-1185">Reference proteome</keyword>
<accession>A0A3D8GQ57</accession>
<comment type="caution">
    <text evidence="4">The sequence shown here is derived from an EMBL/GenBank/DDBJ whole genome shotgun (WGS) entry which is preliminary data.</text>
</comment>
<name>A0A3D8GQ57_9BACI</name>
<sequence>MGKRALLNIDYTYDFVADAGALTCGKPGQAIEGKIVELTEEFIRNGDYTVFAIDVHDKGDEYHPETKLFPPHNIRGTNGRDLFGDLQKVYDSNKHLENVYYIDKTRYSAFAGTDLEIKLRERGITEVHLVGVCTDICILHTAVDAYNKGFKIVVHKEGVASFNQAGHEWALGHFEGALGAEVK</sequence>
<dbReference type="Gene3D" id="3.40.50.850">
    <property type="entry name" value="Isochorismatase-like"/>
    <property type="match status" value="1"/>
</dbReference>
<gene>
    <name evidence="4" type="ORF">DRW41_11215</name>
</gene>
<evidence type="ECO:0000259" key="3">
    <source>
        <dbReference type="Pfam" id="PF00857"/>
    </source>
</evidence>
<reference evidence="4 5" key="1">
    <citation type="submission" date="2018-07" db="EMBL/GenBank/DDBJ databases">
        <title>Bacillus sp. YLB-04 draft genome sequence.</title>
        <authorList>
            <person name="Yu L."/>
            <person name="Tang X."/>
        </authorList>
    </citation>
    <scope>NUCLEOTIDE SEQUENCE [LARGE SCALE GENOMIC DNA]</scope>
    <source>
        <strain evidence="4 5">YLB-04</strain>
    </source>
</reference>
<dbReference type="GO" id="GO:0016787">
    <property type="term" value="F:hydrolase activity"/>
    <property type="evidence" value="ECO:0007669"/>
    <property type="project" value="UniProtKB-KW"/>
</dbReference>
<dbReference type="Pfam" id="PF00857">
    <property type="entry name" value="Isochorismatase"/>
    <property type="match status" value="1"/>
</dbReference>
<evidence type="ECO:0000256" key="2">
    <source>
        <dbReference type="ARBA" id="ARBA00022801"/>
    </source>
</evidence>
<protein>
    <submittedName>
        <fullName evidence="4">Isochorismatase</fullName>
    </submittedName>
</protein>
<evidence type="ECO:0000313" key="5">
    <source>
        <dbReference type="Proteomes" id="UP000257144"/>
    </source>
</evidence>
<dbReference type="PANTHER" id="PTHR43540">
    <property type="entry name" value="PEROXYUREIDOACRYLATE/UREIDOACRYLATE AMIDOHYDROLASE-RELATED"/>
    <property type="match status" value="1"/>
</dbReference>
<dbReference type="PANTHER" id="PTHR43540:SF10">
    <property type="entry name" value="ISOCHORISMATASE"/>
    <property type="match status" value="1"/>
</dbReference>
<comment type="similarity">
    <text evidence="1">Belongs to the isochorismatase family.</text>
</comment>
<dbReference type="InterPro" id="IPR036380">
    <property type="entry name" value="Isochorismatase-like_sf"/>
</dbReference>
<keyword evidence="2" id="KW-0378">Hydrolase</keyword>
<evidence type="ECO:0000313" key="4">
    <source>
        <dbReference type="EMBL" id="RDU36623.1"/>
    </source>
</evidence>
<dbReference type="SUPFAM" id="SSF52499">
    <property type="entry name" value="Isochorismatase-like hydrolases"/>
    <property type="match status" value="1"/>
</dbReference>
<dbReference type="InterPro" id="IPR050272">
    <property type="entry name" value="Isochorismatase-like_hydrls"/>
</dbReference>
<evidence type="ECO:0000256" key="1">
    <source>
        <dbReference type="ARBA" id="ARBA00006336"/>
    </source>
</evidence>
<dbReference type="RefSeq" id="WP_115452095.1">
    <property type="nucleotide sequence ID" value="NZ_QNQT01000004.1"/>
</dbReference>
<dbReference type="Proteomes" id="UP000257144">
    <property type="component" value="Unassembled WGS sequence"/>
</dbReference>
<dbReference type="EMBL" id="QNQT01000004">
    <property type="protein sequence ID" value="RDU36623.1"/>
    <property type="molecule type" value="Genomic_DNA"/>
</dbReference>
<feature type="domain" description="Isochorismatase-like" evidence="3">
    <location>
        <begin position="5"/>
        <end position="179"/>
    </location>
</feature>